<organism evidence="1 2">
    <name type="scientific">Chryseosolibacter histidini</name>
    <dbReference type="NCBI Taxonomy" id="2782349"/>
    <lineage>
        <taxon>Bacteria</taxon>
        <taxon>Pseudomonadati</taxon>
        <taxon>Bacteroidota</taxon>
        <taxon>Cytophagia</taxon>
        <taxon>Cytophagales</taxon>
        <taxon>Chryseotaleaceae</taxon>
        <taxon>Chryseosolibacter</taxon>
    </lineage>
</organism>
<dbReference type="Proteomes" id="UP001319200">
    <property type="component" value="Unassembled WGS sequence"/>
</dbReference>
<accession>A0AAP2DM34</accession>
<dbReference type="SUPFAM" id="SSF82185">
    <property type="entry name" value="Histone H3 K4-specific methyltransferase SET7/9 N-terminal domain"/>
    <property type="match status" value="1"/>
</dbReference>
<protein>
    <recommendedName>
        <fullName evidence="3">Toxin-antitoxin system YwqK family antitoxin</fullName>
    </recommendedName>
</protein>
<dbReference type="Pfam" id="PF07661">
    <property type="entry name" value="MORN_2"/>
    <property type="match status" value="4"/>
</dbReference>
<gene>
    <name evidence="1" type="ORF">KK083_12900</name>
</gene>
<evidence type="ECO:0008006" key="3">
    <source>
        <dbReference type="Google" id="ProtNLM"/>
    </source>
</evidence>
<dbReference type="Gene3D" id="3.90.930.1">
    <property type="match status" value="1"/>
</dbReference>
<dbReference type="RefSeq" id="WP_254163656.1">
    <property type="nucleotide sequence ID" value="NZ_JAHESF010000011.1"/>
</dbReference>
<keyword evidence="2" id="KW-1185">Reference proteome</keyword>
<reference evidence="1 2" key="1">
    <citation type="submission" date="2021-05" db="EMBL/GenBank/DDBJ databases">
        <title>A Polyphasic approach of four new species of the genus Ohtaekwangia: Ohtaekwangia histidinii sp. nov., Ohtaekwangia cretensis sp. nov., Ohtaekwangia indiensis sp. nov., Ohtaekwangia reichenbachii sp. nov. from diverse environment.</title>
        <authorList>
            <person name="Octaviana S."/>
        </authorList>
    </citation>
    <scope>NUCLEOTIDE SEQUENCE [LARGE SCALE GENOMIC DNA]</scope>
    <source>
        <strain evidence="1 2">PWU4</strain>
    </source>
</reference>
<dbReference type="InterPro" id="IPR011652">
    <property type="entry name" value="MORN_2"/>
</dbReference>
<comment type="caution">
    <text evidence="1">The sequence shown here is derived from an EMBL/GenBank/DDBJ whole genome shotgun (WGS) entry which is preliminary data.</text>
</comment>
<dbReference type="AlphaFoldDB" id="A0AAP2DM34"/>
<sequence length="244" mass="27922">MRKTLPLFIVGIVLIVSCMPKKADEKPTGKLNGLHKYYFPDGSLYLEVNYKDSIPHGTFKRYFKNGKLLEQSEYVKGVLHGPSKKYHENGQLSTETSYDSGRVHGIVKKYRKDGTPAYEAPYHYDHPCVGLKEYYLSGNPVNNYPNIVVRADDKLFEEDLYTLKISLSDGSKVVEFFRGRLTNGKYVGKECQPIHTKEGTGYIYYTLPRGGFAMEKINIIAKIKTDLSNYYITQLTYNLAIENR</sequence>
<evidence type="ECO:0000313" key="2">
    <source>
        <dbReference type="Proteomes" id="UP001319200"/>
    </source>
</evidence>
<evidence type="ECO:0000313" key="1">
    <source>
        <dbReference type="EMBL" id="MBT1697783.1"/>
    </source>
</evidence>
<name>A0AAP2DM34_9BACT</name>
<dbReference type="EMBL" id="JAHESF010000011">
    <property type="protein sequence ID" value="MBT1697783.1"/>
    <property type="molecule type" value="Genomic_DNA"/>
</dbReference>
<proteinExistence type="predicted"/>
<dbReference type="PROSITE" id="PS51257">
    <property type="entry name" value="PROKAR_LIPOPROTEIN"/>
    <property type="match status" value="1"/>
</dbReference>